<dbReference type="SUPFAM" id="SSF52540">
    <property type="entry name" value="P-loop containing nucleoside triphosphate hydrolases"/>
    <property type="match status" value="1"/>
</dbReference>
<dbReference type="PROSITE" id="PS51192">
    <property type="entry name" value="HELICASE_ATP_BIND_1"/>
    <property type="match status" value="1"/>
</dbReference>
<sequence length="1671" mass="181710">MNRHGTRIRLPSQRGVFRISPCGCKAFPPLFAQPAIIEHMYESLRLFAEPTRLWFEHVFGKPTDVQDQAWPAIRSGGNVLVIAPTGSGKTLAAFLSAIDRLMTEPRPARGRKGVRVLYISPLKALAVDVAKNLEQPLAGIAAQCEASGVRAPAVTIAIRSGDITAQERRRIASRPPDILVTTPESLYLLLTSKASRILSTVDTVIIDEIHAVAGTKRGAHLAVSLERLEALVAESCRREALDVLAGDDRLAEKKCDSAGNMADSGQCHLQRIGLSATVDPPAEAARFLGGDRPVAIVNPGGRPAMDLRMVEPLENMRDVQSVNVMRRAGGTDAEQSTAHISGVTPAMQRLAERKGLVEPASDSSAIVGARGDRTSGSIWPVVERSILDDILAHRTTLVFVNSRGVAEKLTARLNDMYAESRHGVVGHATDNGTGPGECDGDAPGITSPEGRERFAVHYDAVVGSTTMLVGSHEGDDVIAMAHHGSVSKDRRKMIEERLKRGELRCVVATSSLELGIDMGSVDLVIQVDTPLSVSSGLQRVGRADHQVGGVSHALFYPLTRMQIVTSAAGLESMIAGRLEPLVIPRNPLDILAQQTVAAAAMHNLNADDWYDTVRHAAPFTALPRDMFDAVIGMMSGAYNTEDFSAFRPRLMWDREDGVISARPGAQKIAVTSGGTIPDRGLYTVVLPEADAGKGQRRVGELDEEMVYESRVGDVITLGTSTWQIQEITRDRVVVTPAPGRTARLPFWHGEGAGRDYGFSLAIGRFLREAAAGLNKDGEFHAAIEQRLRNDGLDSNSIANLARLLSEQRAVTGIVPDDRVLVVERTRDEDGGWRIVLLSPFGRRVHEPWAMAISRRLSTRYGFDGQAYAADDGIVIQLPDGEGHISATDLLFFDPEDLRADVERQVGESVLFASRFRECAARSLFMPRSDPGRRVPLWQQRLRAAQLLQSARSTKNFPLLMETARECLQDVYDMPALNEVMTRLQTGNIVVKDVETESPSPFAENTLFGFVGAVMYQYDQPQAERSSQLLSLDPQVLERLLGTTDMAQILDPDTIREVEQELGERTFWNELAADDVTGRVTRYAKTHGPFVVEQLMTDLGINATDAVHALDGLAARGELLHGHFVDAGEQSAAPAIGQPVEQWLHREVFRRIRSRSLSKARKAIKPVEPNAYQMFLLDRQGVGPVGGERYEGVDGLMRVIEQLEGIALPASLWESAVFPARVRDYRPALLDELLASGDVVWVGSKTGATGALEAGEVAFHPSDSILLTDLHTVRKSGASASVSSTTMPESILRALRSGGAFHARQLMDAAKRIWNETAEPDINPKTGEIVPQEWSERQYKDALWSLVWQGMVTNSSFVPLRAVIAAGPGSRRKTTVVRRRGRITPIRRTTTDTALSGLWSLVAADVSEIDDADAAGIRVNDDLHDADIGSSVRHDGSGETSTVSPLHAQVRAECVFAMVEALLDRYGIIAQPLVDQENVQGGYSALYPVLRQMEEHGKLVRGMFVRGFGAAQFAERETVDALRHPSEHHGRSAVALSVLDPANLAGSAIAWPSVAPNAVKPVRRAGALVTLDAQGPVIYATVKSKHLIVFEQSLTCNGNDEQPAQSDAVSPDAADDRLRHAIAELAYALQRHESGTITLSDVNGEPLNSRHPLARLLHQAGFTPVPQGMRLY</sequence>
<dbReference type="Pfam" id="PF23234">
    <property type="entry name" value="WHD_4th_Lhr"/>
    <property type="match status" value="1"/>
</dbReference>
<evidence type="ECO:0000256" key="1">
    <source>
        <dbReference type="ARBA" id="ARBA00022741"/>
    </source>
</evidence>
<evidence type="ECO:0000259" key="9">
    <source>
        <dbReference type="PROSITE" id="PS51192"/>
    </source>
</evidence>
<keyword evidence="4 11" id="KW-0347">Helicase</keyword>
<evidence type="ECO:0000259" key="10">
    <source>
        <dbReference type="PROSITE" id="PS51194"/>
    </source>
</evidence>
<proteinExistence type="predicted"/>
<evidence type="ECO:0000256" key="4">
    <source>
        <dbReference type="ARBA" id="ARBA00022806"/>
    </source>
</evidence>
<feature type="domain" description="Helicase ATP-binding" evidence="9">
    <location>
        <begin position="70"/>
        <end position="296"/>
    </location>
</feature>
<keyword evidence="1" id="KW-0547">Nucleotide-binding</keyword>
<dbReference type="InterPro" id="IPR013701">
    <property type="entry name" value="Lhr-like_DEAD/DEAH_assoc"/>
</dbReference>
<dbReference type="InterPro" id="IPR011545">
    <property type="entry name" value="DEAD/DEAH_box_helicase_dom"/>
</dbReference>
<dbReference type="GO" id="GO:0006281">
    <property type="term" value="P:DNA repair"/>
    <property type="evidence" value="ECO:0007669"/>
    <property type="project" value="UniProtKB-KW"/>
</dbReference>
<gene>
    <name evidence="11" type="ORF">G1C97_0570</name>
</gene>
<dbReference type="Pfam" id="PF00271">
    <property type="entry name" value="Helicase_C"/>
    <property type="match status" value="1"/>
</dbReference>
<accession>A0A7Y0HVW2</accession>
<dbReference type="Pfam" id="PF08494">
    <property type="entry name" value="DEAD_assoc"/>
    <property type="match status" value="1"/>
</dbReference>
<dbReference type="InterPro" id="IPR055368">
    <property type="entry name" value="WH3_Lhr"/>
</dbReference>
<dbReference type="Proteomes" id="UP000543419">
    <property type="component" value="Unassembled WGS sequence"/>
</dbReference>
<dbReference type="SMART" id="SM00490">
    <property type="entry name" value="HELICc"/>
    <property type="match status" value="1"/>
</dbReference>
<dbReference type="SMART" id="SM00382">
    <property type="entry name" value="AAA"/>
    <property type="match status" value="1"/>
</dbReference>
<feature type="domain" description="Helicase C-terminal" evidence="10">
    <location>
        <begin position="385"/>
        <end position="589"/>
    </location>
</feature>
<dbReference type="InterPro" id="IPR052511">
    <property type="entry name" value="ATP-dep_Helicase"/>
</dbReference>
<dbReference type="InterPro" id="IPR003593">
    <property type="entry name" value="AAA+_ATPase"/>
</dbReference>
<dbReference type="Pfam" id="PF23235">
    <property type="entry name" value="WHD_3rd_Lhr"/>
    <property type="match status" value="1"/>
</dbReference>
<dbReference type="Pfam" id="PF00270">
    <property type="entry name" value="DEAD"/>
    <property type="match status" value="1"/>
</dbReference>
<evidence type="ECO:0000313" key="11">
    <source>
        <dbReference type="EMBL" id="NMM97621.1"/>
    </source>
</evidence>
<dbReference type="GO" id="GO:0003677">
    <property type="term" value="F:DNA binding"/>
    <property type="evidence" value="ECO:0007669"/>
    <property type="project" value="UniProtKB-KW"/>
</dbReference>
<dbReference type="GO" id="GO:0016887">
    <property type="term" value="F:ATP hydrolysis activity"/>
    <property type="evidence" value="ECO:0007669"/>
    <property type="project" value="TreeGrafter"/>
</dbReference>
<keyword evidence="5" id="KW-0067">ATP-binding</keyword>
<comment type="caution">
    <text evidence="11">The sequence shown here is derived from an EMBL/GenBank/DDBJ whole genome shotgun (WGS) entry which is preliminary data.</text>
</comment>
<evidence type="ECO:0000256" key="3">
    <source>
        <dbReference type="ARBA" id="ARBA00022801"/>
    </source>
</evidence>
<name>A0A7Y0HVW2_9BIFI</name>
<keyword evidence="8" id="KW-0413">Isomerase</keyword>
<evidence type="ECO:0000256" key="6">
    <source>
        <dbReference type="ARBA" id="ARBA00023125"/>
    </source>
</evidence>
<dbReference type="InterPro" id="IPR027417">
    <property type="entry name" value="P-loop_NTPase"/>
</dbReference>
<dbReference type="InterPro" id="IPR045628">
    <property type="entry name" value="Lhr_WH_dom"/>
</dbReference>
<dbReference type="Gene3D" id="3.40.50.300">
    <property type="entry name" value="P-loop containing nucleotide triphosphate hydrolases"/>
    <property type="match status" value="2"/>
</dbReference>
<keyword evidence="6" id="KW-0238">DNA-binding</keyword>
<dbReference type="PROSITE" id="PS51194">
    <property type="entry name" value="HELICASE_CTER"/>
    <property type="match status" value="1"/>
</dbReference>
<protein>
    <submittedName>
        <fullName evidence="11">DEAD/DEAH box helicase</fullName>
    </submittedName>
</protein>
<dbReference type="EMBL" id="JAAIIG010000002">
    <property type="protein sequence ID" value="NMM97621.1"/>
    <property type="molecule type" value="Genomic_DNA"/>
</dbReference>
<evidence type="ECO:0000256" key="5">
    <source>
        <dbReference type="ARBA" id="ARBA00022840"/>
    </source>
</evidence>
<evidence type="ECO:0000256" key="2">
    <source>
        <dbReference type="ARBA" id="ARBA00022763"/>
    </source>
</evidence>
<dbReference type="PANTHER" id="PTHR47962">
    <property type="entry name" value="ATP-DEPENDENT HELICASE LHR-RELATED-RELATED"/>
    <property type="match status" value="1"/>
</dbReference>
<dbReference type="GO" id="GO:0004386">
    <property type="term" value="F:helicase activity"/>
    <property type="evidence" value="ECO:0007669"/>
    <property type="project" value="UniProtKB-KW"/>
</dbReference>
<keyword evidence="2" id="KW-0227">DNA damage</keyword>
<dbReference type="InterPro" id="IPR055367">
    <property type="entry name" value="WH4_Lhr"/>
</dbReference>
<dbReference type="Pfam" id="PF19306">
    <property type="entry name" value="WHD_Lhr"/>
    <property type="match status" value="1"/>
</dbReference>
<keyword evidence="12" id="KW-1185">Reference proteome</keyword>
<keyword evidence="3" id="KW-0378">Hydrolase</keyword>
<organism evidence="11 12">
    <name type="scientific">Bifidobacterium olomucense</name>
    <dbReference type="NCBI Taxonomy" id="2675324"/>
    <lineage>
        <taxon>Bacteria</taxon>
        <taxon>Bacillati</taxon>
        <taxon>Actinomycetota</taxon>
        <taxon>Actinomycetes</taxon>
        <taxon>Bifidobacteriales</taxon>
        <taxon>Bifidobacteriaceae</taxon>
        <taxon>Bifidobacterium</taxon>
    </lineage>
</organism>
<dbReference type="InterPro" id="IPR001650">
    <property type="entry name" value="Helicase_C-like"/>
</dbReference>
<dbReference type="SMART" id="SM00487">
    <property type="entry name" value="DEXDc"/>
    <property type="match status" value="1"/>
</dbReference>
<evidence type="ECO:0000313" key="12">
    <source>
        <dbReference type="Proteomes" id="UP000543419"/>
    </source>
</evidence>
<evidence type="ECO:0000256" key="7">
    <source>
        <dbReference type="ARBA" id="ARBA00023204"/>
    </source>
</evidence>
<keyword evidence="7" id="KW-0234">DNA repair</keyword>
<dbReference type="PANTHER" id="PTHR47962:SF5">
    <property type="entry name" value="ATP-DEPENDENT HELICASE LHR-RELATED"/>
    <property type="match status" value="1"/>
</dbReference>
<dbReference type="GO" id="GO:0005524">
    <property type="term" value="F:ATP binding"/>
    <property type="evidence" value="ECO:0007669"/>
    <property type="project" value="UniProtKB-KW"/>
</dbReference>
<evidence type="ECO:0000256" key="8">
    <source>
        <dbReference type="ARBA" id="ARBA00023235"/>
    </source>
</evidence>
<dbReference type="InterPro" id="IPR014001">
    <property type="entry name" value="Helicase_ATP-bd"/>
</dbReference>
<reference evidence="11 12" key="1">
    <citation type="submission" date="2020-02" db="EMBL/GenBank/DDBJ databases">
        <title>Characterization of phylogenetic diversity of novel bifidobacterial species isolated in Czech ZOOs.</title>
        <authorList>
            <person name="Lugli G.A."/>
            <person name="Vera N.B."/>
            <person name="Ventura M."/>
        </authorList>
    </citation>
    <scope>NUCLEOTIDE SEQUENCE [LARGE SCALE GENOMIC DNA]</scope>
    <source>
        <strain evidence="11 12">DSM 109959</strain>
    </source>
</reference>